<evidence type="ECO:0000313" key="1">
    <source>
        <dbReference type="EMBL" id="GBM01806.1"/>
    </source>
</evidence>
<evidence type="ECO:0000313" key="2">
    <source>
        <dbReference type="Proteomes" id="UP000499080"/>
    </source>
</evidence>
<sequence length="119" mass="13885">MNPFSWLSGILNPNSFLSKTRRPRNENHPYIQRMMHQEGCRRKVGAVYQVQPPRRQAWIKRRVTEASSNPSFFILLQIDLGSHAPRNPGVMHEHESCWQELIPDPFPFCLTSVQRRGSC</sequence>
<organism evidence="1 2">
    <name type="scientific">Araneus ventricosus</name>
    <name type="common">Orbweaver spider</name>
    <name type="synonym">Epeira ventricosa</name>
    <dbReference type="NCBI Taxonomy" id="182803"/>
    <lineage>
        <taxon>Eukaryota</taxon>
        <taxon>Metazoa</taxon>
        <taxon>Ecdysozoa</taxon>
        <taxon>Arthropoda</taxon>
        <taxon>Chelicerata</taxon>
        <taxon>Arachnida</taxon>
        <taxon>Araneae</taxon>
        <taxon>Araneomorphae</taxon>
        <taxon>Entelegynae</taxon>
        <taxon>Araneoidea</taxon>
        <taxon>Araneidae</taxon>
        <taxon>Araneus</taxon>
    </lineage>
</organism>
<dbReference type="Proteomes" id="UP000499080">
    <property type="component" value="Unassembled WGS sequence"/>
</dbReference>
<reference evidence="1 2" key="1">
    <citation type="journal article" date="2019" name="Sci. Rep.">
        <title>Orb-weaving spider Araneus ventricosus genome elucidates the spidroin gene catalogue.</title>
        <authorList>
            <person name="Kono N."/>
            <person name="Nakamura H."/>
            <person name="Ohtoshi R."/>
            <person name="Moran D.A.P."/>
            <person name="Shinohara A."/>
            <person name="Yoshida Y."/>
            <person name="Fujiwara M."/>
            <person name="Mori M."/>
            <person name="Tomita M."/>
            <person name="Arakawa K."/>
        </authorList>
    </citation>
    <scope>NUCLEOTIDE SEQUENCE [LARGE SCALE GENOMIC DNA]</scope>
</reference>
<gene>
    <name evidence="1" type="ORF">AVEN_205469_1</name>
</gene>
<keyword evidence="2" id="KW-1185">Reference proteome</keyword>
<comment type="caution">
    <text evidence="1">The sequence shown here is derived from an EMBL/GenBank/DDBJ whole genome shotgun (WGS) entry which is preliminary data.</text>
</comment>
<accession>A0A4Y2CD56</accession>
<name>A0A4Y2CD56_ARAVE</name>
<dbReference type="EMBL" id="BGPR01000173">
    <property type="protein sequence ID" value="GBM01806.1"/>
    <property type="molecule type" value="Genomic_DNA"/>
</dbReference>
<dbReference type="AlphaFoldDB" id="A0A4Y2CD56"/>
<protein>
    <submittedName>
        <fullName evidence="1">Uncharacterized protein</fullName>
    </submittedName>
</protein>
<proteinExistence type="predicted"/>